<accession>A0A1I1EQ24</accession>
<dbReference type="EMBL" id="FOLO01000002">
    <property type="protein sequence ID" value="SFB87030.1"/>
    <property type="molecule type" value="Genomic_DNA"/>
</dbReference>
<proteinExistence type="predicted"/>
<name>A0A1I1EQ24_9GAMM</name>
<evidence type="ECO:0000313" key="2">
    <source>
        <dbReference type="Proteomes" id="UP000198862"/>
    </source>
</evidence>
<evidence type="ECO:0000313" key="1">
    <source>
        <dbReference type="EMBL" id="SFB87030.1"/>
    </source>
</evidence>
<reference evidence="1 2" key="1">
    <citation type="submission" date="2016-10" db="EMBL/GenBank/DDBJ databases">
        <authorList>
            <person name="de Groot N.N."/>
        </authorList>
    </citation>
    <scope>NUCLEOTIDE SEQUENCE [LARGE SCALE GENOMIC DNA]</scope>
    <source>
        <strain evidence="1 2">DSM 6059</strain>
    </source>
</reference>
<protein>
    <recommendedName>
        <fullName evidence="3">Outer membrane lipoprotein SlyB</fullName>
    </recommendedName>
</protein>
<evidence type="ECO:0008006" key="3">
    <source>
        <dbReference type="Google" id="ProtNLM"/>
    </source>
</evidence>
<gene>
    <name evidence="1" type="ORF">SAMN02745724_00302</name>
</gene>
<organism evidence="1 2">
    <name type="scientific">Pseudoalteromonas denitrificans DSM 6059</name>
    <dbReference type="NCBI Taxonomy" id="1123010"/>
    <lineage>
        <taxon>Bacteria</taxon>
        <taxon>Pseudomonadati</taxon>
        <taxon>Pseudomonadota</taxon>
        <taxon>Gammaproteobacteria</taxon>
        <taxon>Alteromonadales</taxon>
        <taxon>Pseudoalteromonadaceae</taxon>
        <taxon>Pseudoalteromonas</taxon>
    </lineage>
</organism>
<dbReference type="PROSITE" id="PS51257">
    <property type="entry name" value="PROKAR_LIPOPROTEIN"/>
    <property type="match status" value="1"/>
</dbReference>
<dbReference type="RefSeq" id="WP_245763726.1">
    <property type="nucleotide sequence ID" value="NZ_FOLO01000002.1"/>
</dbReference>
<sequence length="146" mass="15816">MIKKSLLLSLIVLTGCASQSFERAEQNKIIKEYYASVESISKMKLPSKVGEMTTVGGVLGLADNLDGNHQDMISGILAGVLVGAITTSIIEGSNNAFEYQLYSQEKGFFTLIQEEKISFKGGCVKVKETNKVTINSALKINCTQES</sequence>
<dbReference type="STRING" id="1123010.SAMN02745724_00302"/>
<keyword evidence="2" id="KW-1185">Reference proteome</keyword>
<dbReference type="Proteomes" id="UP000198862">
    <property type="component" value="Unassembled WGS sequence"/>
</dbReference>
<dbReference type="AlphaFoldDB" id="A0A1I1EQ24"/>